<name>A0A1D8JKV8_CAMJU</name>
<dbReference type="AlphaFoldDB" id="A0A1D8JKV8"/>
<dbReference type="EMBL" id="CP017417">
    <property type="protein sequence ID" value="AOV09349.1"/>
    <property type="molecule type" value="Genomic_DNA"/>
</dbReference>
<protein>
    <submittedName>
        <fullName evidence="1">Uncharacterized protein</fullName>
    </submittedName>
</protein>
<evidence type="ECO:0000313" key="1">
    <source>
        <dbReference type="EMBL" id="AOV09349.1"/>
    </source>
</evidence>
<organism evidence="1">
    <name type="scientific">Campylobacter jejuni</name>
    <dbReference type="NCBI Taxonomy" id="197"/>
    <lineage>
        <taxon>Bacteria</taxon>
        <taxon>Pseudomonadati</taxon>
        <taxon>Campylobacterota</taxon>
        <taxon>Epsilonproteobacteria</taxon>
        <taxon>Campylobacterales</taxon>
        <taxon>Campylobacteraceae</taxon>
        <taxon>Campylobacter</taxon>
    </lineage>
</organism>
<keyword evidence="1" id="KW-0614">Plasmid</keyword>
<sequence length="36" mass="4521">MLPTHLEDYLEYKTKLSLKNQRNKNKYYLFLLFINK</sequence>
<geneLocation type="plasmid" evidence="1">
    <name>pMTVDSCj13-2</name>
</geneLocation>
<reference evidence="1" key="1">
    <citation type="submission" date="2016-09" db="EMBL/GenBank/DDBJ databases">
        <title>Complete genome of Campylobacter jejuni subsp. jejuni str.MTVDSCj13, Isolated from a Naturally Colonized Farm-Raised Chicken.</title>
        <authorList>
            <person name="Taveirne M.E."/>
            <person name="Parker C.T."/>
            <person name="Huynh S."/>
            <person name="DiRita V.J."/>
        </authorList>
    </citation>
    <scope>NUCLEOTIDE SEQUENCE</scope>
    <source>
        <strain evidence="1">MTVDSCj13</strain>
        <plasmid evidence="1">pMTVDSCj13-2</plasmid>
    </source>
</reference>
<gene>
    <name evidence="1" type="ORF">MTVDSCj13_b0002</name>
</gene>
<proteinExistence type="predicted"/>
<accession>A0A1D8JKV8</accession>